<keyword evidence="6" id="KW-0732">Signal</keyword>
<accession>A0A2T7NE98</accession>
<evidence type="ECO:0000256" key="6">
    <source>
        <dbReference type="SAM" id="SignalP"/>
    </source>
</evidence>
<protein>
    <recommendedName>
        <fullName evidence="7">GH10 domain-containing protein</fullName>
    </recommendedName>
</protein>
<feature type="signal peptide" evidence="6">
    <location>
        <begin position="1"/>
        <end position="16"/>
    </location>
</feature>
<keyword evidence="4" id="KW-0624">Polysaccharide degradation</keyword>
<dbReference type="Pfam" id="PF18459">
    <property type="entry name" value="PCSK9_C1"/>
    <property type="match status" value="1"/>
</dbReference>
<dbReference type="InterPro" id="IPR041254">
    <property type="entry name" value="PCSK9_C1"/>
</dbReference>
<dbReference type="InterPro" id="IPR044846">
    <property type="entry name" value="GH10"/>
</dbReference>
<dbReference type="GO" id="GO:0000272">
    <property type="term" value="P:polysaccharide catabolic process"/>
    <property type="evidence" value="ECO:0007669"/>
    <property type="project" value="UniProtKB-KW"/>
</dbReference>
<evidence type="ECO:0000256" key="5">
    <source>
        <dbReference type="SAM" id="MobiDB-lite"/>
    </source>
</evidence>
<dbReference type="PROSITE" id="PS51760">
    <property type="entry name" value="GH10_2"/>
    <property type="match status" value="1"/>
</dbReference>
<proteinExistence type="inferred from homology"/>
<evidence type="ECO:0000256" key="4">
    <source>
        <dbReference type="ARBA" id="ARBA00023326"/>
    </source>
</evidence>
<gene>
    <name evidence="8" type="ORF">C0Q70_19989</name>
</gene>
<evidence type="ECO:0000256" key="2">
    <source>
        <dbReference type="ARBA" id="ARBA00022801"/>
    </source>
</evidence>
<dbReference type="PANTHER" id="PTHR31490:SF1">
    <property type="entry name" value="ENDO-1,4-BETA-XYLANASE 1"/>
    <property type="match status" value="1"/>
</dbReference>
<dbReference type="InterPro" id="IPR001000">
    <property type="entry name" value="GH10_dom"/>
</dbReference>
<dbReference type="SMART" id="SM00633">
    <property type="entry name" value="Glyco_10"/>
    <property type="match status" value="1"/>
</dbReference>
<dbReference type="Gene3D" id="2.60.120.690">
    <property type="entry name" value="Proprotein convertase subtilisin/kexin type 9"/>
    <property type="match status" value="1"/>
</dbReference>
<dbReference type="AlphaFoldDB" id="A0A2T7NE98"/>
<keyword evidence="2" id="KW-0378">Hydrolase</keyword>
<evidence type="ECO:0000256" key="1">
    <source>
        <dbReference type="ARBA" id="ARBA00007495"/>
    </source>
</evidence>
<feature type="chain" id="PRO_5015785600" description="GH10 domain-containing protein" evidence="6">
    <location>
        <begin position="17"/>
        <end position="789"/>
    </location>
</feature>
<dbReference type="PRINTS" id="PR00134">
    <property type="entry name" value="GLHYDRLASE10"/>
</dbReference>
<feature type="domain" description="GH10" evidence="7">
    <location>
        <begin position="136"/>
        <end position="427"/>
    </location>
</feature>
<comment type="caution">
    <text evidence="8">The sequence shown here is derived from an EMBL/GenBank/DDBJ whole genome shotgun (WGS) entry which is preliminary data.</text>
</comment>
<evidence type="ECO:0000313" key="8">
    <source>
        <dbReference type="EMBL" id="PVD19500.1"/>
    </source>
</evidence>
<dbReference type="OrthoDB" id="6158857at2759"/>
<dbReference type="GO" id="GO:0031176">
    <property type="term" value="F:endo-1,4-beta-xylanase activity"/>
    <property type="evidence" value="ECO:0007669"/>
    <property type="project" value="UniProtKB-ARBA"/>
</dbReference>
<dbReference type="Proteomes" id="UP000245119">
    <property type="component" value="Linkage Group LG13"/>
</dbReference>
<reference evidence="8 9" key="1">
    <citation type="submission" date="2018-04" db="EMBL/GenBank/DDBJ databases">
        <title>The genome of golden apple snail Pomacea canaliculata provides insight into stress tolerance and invasive adaptation.</title>
        <authorList>
            <person name="Liu C."/>
            <person name="Liu B."/>
            <person name="Ren Y."/>
            <person name="Zhang Y."/>
            <person name="Wang H."/>
            <person name="Li S."/>
            <person name="Jiang F."/>
            <person name="Yin L."/>
            <person name="Zhang G."/>
            <person name="Qian W."/>
            <person name="Fan W."/>
        </authorList>
    </citation>
    <scope>NUCLEOTIDE SEQUENCE [LARGE SCALE GENOMIC DNA]</scope>
    <source>
        <strain evidence="8">SZHN2017</strain>
        <tissue evidence="8">Muscle</tissue>
    </source>
</reference>
<feature type="region of interest" description="Disordered" evidence="5">
    <location>
        <begin position="634"/>
        <end position="661"/>
    </location>
</feature>
<name>A0A2T7NE98_POMCA</name>
<evidence type="ECO:0000313" key="9">
    <source>
        <dbReference type="Proteomes" id="UP000245119"/>
    </source>
</evidence>
<dbReference type="SUPFAM" id="SSF51445">
    <property type="entry name" value="(Trans)glycosidases"/>
    <property type="match status" value="1"/>
</dbReference>
<dbReference type="EMBL" id="PZQS01000013">
    <property type="protein sequence ID" value="PVD19500.1"/>
    <property type="molecule type" value="Genomic_DNA"/>
</dbReference>
<keyword evidence="3" id="KW-0119">Carbohydrate metabolism</keyword>
<sequence length="789" mass="87735">MKIIFPLSVLIMLGEGQDQNLLDNPSFEDNLKGIWENTGFQMERVSGDTVDGIFALKPVVEEIQIYAIAFRALCDSSMGWIHVNGSMNAPDLTWVRLGIRGPDPGVNFLVDNVSLYEIPENTNWLADSYSMIDKYRKSNVNIRFTTPSDVSPSDLMFSNLVFNMFNWAVVQSYKWKFDKGDRYNPDFSNAVNTTNILVANGLKVRAHNLLWDVPDNIPDWVLALSGQELRDELDKHVQYMCTLAVGRVKHWDVMNELTHGLYYEEKLKDRNFTKNLFRQVKKCDSSTKLYFNDYQAVDIGGSTEEYYQLMKEYLEEKVPVEGLGVQGHVQTFTGPDPTLVWRRLDRLGMLGLDIFMSEFDVESLDHVQRADWIEDAMRAMFSHPAMKGIIYWSFWDQDAQNADRELIQGTNVTIIEPGQRFFCLLKKEWTTNITKNLGNGLNFTLRGFQGNYEVIVRKAGVPVQLERFSLGPNDMSVNIQVTGTTAVNVPVDKDYVPRCVSHRGQKSLGLQSTSSTKMQLTCVNVESTPSGSNEDDVASVTCGTDHVMTGCTSYQNGKLWTRKGEQIVLDNGVAACKAYNGRSSPAGVTATARCCMMSGLTCDYRAAGPSLSFNGAQAEATCDADSLPLGQRNSRFNAEERRVGRGKGNGREGEMGGKGKENSRSVAYAACCSAPGLSCTRVSSLPTTLRTGEYQGVTCPSGYIMVSCTSFAPDGRSGGSRIADVNGVEECQAFMGDNLRSGSRGVTATATAVGEQRRRQDVRNGLFDVPHQHFLFSVSKHYCERKVSI</sequence>
<dbReference type="Gene3D" id="3.20.20.80">
    <property type="entry name" value="Glycosidases"/>
    <property type="match status" value="1"/>
</dbReference>
<evidence type="ECO:0000259" key="7">
    <source>
        <dbReference type="PROSITE" id="PS51760"/>
    </source>
</evidence>
<dbReference type="Pfam" id="PF00331">
    <property type="entry name" value="Glyco_hydro_10"/>
    <property type="match status" value="1"/>
</dbReference>
<comment type="similarity">
    <text evidence="1">Belongs to the glycosyl hydrolase 10 (cellulase F) family.</text>
</comment>
<feature type="compositionally biased region" description="Basic and acidic residues" evidence="5">
    <location>
        <begin position="637"/>
        <end position="661"/>
    </location>
</feature>
<dbReference type="PANTHER" id="PTHR31490">
    <property type="entry name" value="GLYCOSYL HYDROLASE"/>
    <property type="match status" value="1"/>
</dbReference>
<organism evidence="8 9">
    <name type="scientific">Pomacea canaliculata</name>
    <name type="common">Golden apple snail</name>
    <dbReference type="NCBI Taxonomy" id="400727"/>
    <lineage>
        <taxon>Eukaryota</taxon>
        <taxon>Metazoa</taxon>
        <taxon>Spiralia</taxon>
        <taxon>Lophotrochozoa</taxon>
        <taxon>Mollusca</taxon>
        <taxon>Gastropoda</taxon>
        <taxon>Caenogastropoda</taxon>
        <taxon>Architaenioglossa</taxon>
        <taxon>Ampullarioidea</taxon>
        <taxon>Ampullariidae</taxon>
        <taxon>Pomacea</taxon>
    </lineage>
</organism>
<evidence type="ECO:0000256" key="3">
    <source>
        <dbReference type="ARBA" id="ARBA00023277"/>
    </source>
</evidence>
<keyword evidence="9" id="KW-1185">Reference proteome</keyword>
<dbReference type="InterPro" id="IPR017853">
    <property type="entry name" value="GH"/>
</dbReference>